<organism evidence="7 8">
    <name type="scientific">Cyclotella atomus</name>
    <dbReference type="NCBI Taxonomy" id="382360"/>
    <lineage>
        <taxon>Eukaryota</taxon>
        <taxon>Sar</taxon>
        <taxon>Stramenopiles</taxon>
        <taxon>Ochrophyta</taxon>
        <taxon>Bacillariophyta</taxon>
        <taxon>Coscinodiscophyceae</taxon>
        <taxon>Thalassiosirophycidae</taxon>
        <taxon>Stephanodiscales</taxon>
        <taxon>Stephanodiscaceae</taxon>
        <taxon>Cyclotella</taxon>
    </lineage>
</organism>
<keyword evidence="8" id="KW-1185">Reference proteome</keyword>
<dbReference type="PANTHER" id="PTHR11266">
    <property type="entry name" value="PEROXISOMAL MEMBRANE PROTEIN 2, PXMP2 MPV17"/>
    <property type="match status" value="1"/>
</dbReference>
<evidence type="ECO:0000256" key="2">
    <source>
        <dbReference type="ARBA" id="ARBA00006824"/>
    </source>
</evidence>
<dbReference type="GO" id="GO:0016020">
    <property type="term" value="C:membrane"/>
    <property type="evidence" value="ECO:0007669"/>
    <property type="project" value="UniProtKB-SubCell"/>
</dbReference>
<evidence type="ECO:0000313" key="8">
    <source>
        <dbReference type="Proteomes" id="UP001530400"/>
    </source>
</evidence>
<dbReference type="Proteomes" id="UP001530400">
    <property type="component" value="Unassembled WGS sequence"/>
</dbReference>
<dbReference type="EMBL" id="JALLPJ020001404">
    <property type="protein sequence ID" value="KAL3765298.1"/>
    <property type="molecule type" value="Genomic_DNA"/>
</dbReference>
<dbReference type="AlphaFoldDB" id="A0ABD3MNE4"/>
<gene>
    <name evidence="7" type="ORF">ACHAWO_000963</name>
</gene>
<dbReference type="InterPro" id="IPR007248">
    <property type="entry name" value="Mpv17_PMP22"/>
</dbReference>
<evidence type="ECO:0000256" key="3">
    <source>
        <dbReference type="ARBA" id="ARBA00022692"/>
    </source>
</evidence>
<proteinExistence type="inferred from homology"/>
<comment type="caution">
    <text evidence="7">The sequence shown here is derived from an EMBL/GenBank/DDBJ whole genome shotgun (WGS) entry which is preliminary data.</text>
</comment>
<evidence type="ECO:0000256" key="5">
    <source>
        <dbReference type="ARBA" id="ARBA00023136"/>
    </source>
</evidence>
<keyword evidence="4" id="KW-1133">Transmembrane helix</keyword>
<comment type="similarity">
    <text evidence="2 6">Belongs to the peroxisomal membrane protein PXMP2/4 family.</text>
</comment>
<reference evidence="7 8" key="1">
    <citation type="submission" date="2024-10" db="EMBL/GenBank/DDBJ databases">
        <title>Updated reference genomes for cyclostephanoid diatoms.</title>
        <authorList>
            <person name="Roberts W.R."/>
            <person name="Alverson A.J."/>
        </authorList>
    </citation>
    <scope>NUCLEOTIDE SEQUENCE [LARGE SCALE GENOMIC DNA]</scope>
    <source>
        <strain evidence="7 8">AJA010-31</strain>
    </source>
</reference>
<comment type="subcellular location">
    <subcellularLocation>
        <location evidence="1">Membrane</location>
        <topology evidence="1">Multi-pass membrane protein</topology>
    </subcellularLocation>
</comment>
<keyword evidence="3" id="KW-0812">Transmembrane</keyword>
<sequence>MAFFDRTSKLALLPAGSAAASSILLGSISRRYTSEATSQKVNQLANRHFNAHHASRYGSWWSSRQQRQISVSNVKKADSASVGNETLSSSTNKGTTVKNTKSSKGFVEWYEGHLKARPVTTKACTGAILWGIGDVVAQVVPAYFNEDTDDKKKEFKYDVPRTARAVTFGFAIHAPLSHLHFNFLEWMAVKGGFQGLSVTVFKTIMEQFVYWSWFSNSLYHGAMGAMQGMSLDQIYHRIEVVLWDTQVAQWKFWIPVQLLNFQFTPVHHQLNVVLCTSIVWTALLSAWYPPEQKEEKDADEKKQESE</sequence>
<evidence type="ECO:0000256" key="4">
    <source>
        <dbReference type="ARBA" id="ARBA00022989"/>
    </source>
</evidence>
<evidence type="ECO:0000256" key="1">
    <source>
        <dbReference type="ARBA" id="ARBA00004141"/>
    </source>
</evidence>
<protein>
    <submittedName>
        <fullName evidence="7">Uncharacterized protein</fullName>
    </submittedName>
</protein>
<dbReference type="Pfam" id="PF04117">
    <property type="entry name" value="Mpv17_PMP22"/>
    <property type="match status" value="1"/>
</dbReference>
<evidence type="ECO:0000256" key="6">
    <source>
        <dbReference type="RuleBase" id="RU363053"/>
    </source>
</evidence>
<accession>A0ABD3MNE4</accession>
<evidence type="ECO:0000313" key="7">
    <source>
        <dbReference type="EMBL" id="KAL3765298.1"/>
    </source>
</evidence>
<name>A0ABD3MNE4_9STRA</name>
<dbReference type="PANTHER" id="PTHR11266:SF104">
    <property type="entry name" value="MPV17-LIKE PROTEIN"/>
    <property type="match status" value="1"/>
</dbReference>
<keyword evidence="5" id="KW-0472">Membrane</keyword>